<evidence type="ECO:0000313" key="5">
    <source>
        <dbReference type="Proteomes" id="UP000236735"/>
    </source>
</evidence>
<proteinExistence type="inferred from homology"/>
<dbReference type="Gene3D" id="2.60.40.790">
    <property type="match status" value="1"/>
</dbReference>
<evidence type="ECO:0000259" key="3">
    <source>
        <dbReference type="PROSITE" id="PS01031"/>
    </source>
</evidence>
<dbReference type="CDD" id="cd06464">
    <property type="entry name" value="ACD_sHsps-like"/>
    <property type="match status" value="1"/>
</dbReference>
<protein>
    <submittedName>
        <fullName evidence="4">HSP20 family protein</fullName>
    </submittedName>
</protein>
<evidence type="ECO:0000256" key="1">
    <source>
        <dbReference type="PROSITE-ProRule" id="PRU00285"/>
    </source>
</evidence>
<accession>A0A1H5S8A5</accession>
<dbReference type="Proteomes" id="UP000236735">
    <property type="component" value="Unassembled WGS sequence"/>
</dbReference>
<dbReference type="Pfam" id="PF00011">
    <property type="entry name" value="HSP20"/>
    <property type="match status" value="1"/>
</dbReference>
<dbReference type="AlphaFoldDB" id="A0A1H5S8A5"/>
<dbReference type="InterPro" id="IPR031107">
    <property type="entry name" value="Small_HSP"/>
</dbReference>
<organism evidence="4 5">
    <name type="scientific">Xylanibacter ruminicola</name>
    <name type="common">Prevotella ruminicola</name>
    <dbReference type="NCBI Taxonomy" id="839"/>
    <lineage>
        <taxon>Bacteria</taxon>
        <taxon>Pseudomonadati</taxon>
        <taxon>Bacteroidota</taxon>
        <taxon>Bacteroidia</taxon>
        <taxon>Bacteroidales</taxon>
        <taxon>Prevotellaceae</taxon>
        <taxon>Xylanibacter</taxon>
    </lineage>
</organism>
<dbReference type="InterPro" id="IPR008978">
    <property type="entry name" value="HSP20-like_chaperone"/>
</dbReference>
<evidence type="ECO:0000256" key="2">
    <source>
        <dbReference type="RuleBase" id="RU003616"/>
    </source>
</evidence>
<sequence length="140" mass="16090">MPVMRSNSWIPSVFNDLFDTDFMPKCNATAPAINVKESDKAYTVELAAPGMKKEDFNVHINDEGNLIIKMESKSEKKDEDKNTRYLRREFSYSKFEQTLILPDDVKKEDIHARVDNGVLTIELPKVIVEKAKLSRQIDIV</sequence>
<comment type="similarity">
    <text evidence="1 2">Belongs to the small heat shock protein (HSP20) family.</text>
</comment>
<dbReference type="PROSITE" id="PS01031">
    <property type="entry name" value="SHSP"/>
    <property type="match status" value="1"/>
</dbReference>
<feature type="domain" description="SHSP" evidence="3">
    <location>
        <begin position="24"/>
        <end position="140"/>
    </location>
</feature>
<gene>
    <name evidence="4" type="ORF">SAMN05216354_0539</name>
</gene>
<dbReference type="SUPFAM" id="SSF49764">
    <property type="entry name" value="HSP20-like chaperones"/>
    <property type="match status" value="1"/>
</dbReference>
<dbReference type="EMBL" id="FNUV01000001">
    <property type="protein sequence ID" value="SEF46218.1"/>
    <property type="molecule type" value="Genomic_DNA"/>
</dbReference>
<dbReference type="PANTHER" id="PTHR11527">
    <property type="entry name" value="HEAT-SHOCK PROTEIN 20 FAMILY MEMBER"/>
    <property type="match status" value="1"/>
</dbReference>
<name>A0A1H5S8A5_XYLRU</name>
<reference evidence="4 5" key="1">
    <citation type="submission" date="2016-10" db="EMBL/GenBank/DDBJ databases">
        <authorList>
            <person name="de Groot N.N."/>
        </authorList>
    </citation>
    <scope>NUCLEOTIDE SEQUENCE [LARGE SCALE GENOMIC DNA]</scope>
    <source>
        <strain evidence="4 5">AR32</strain>
    </source>
</reference>
<dbReference type="InterPro" id="IPR002068">
    <property type="entry name" value="A-crystallin/Hsp20_dom"/>
</dbReference>
<evidence type="ECO:0000313" key="4">
    <source>
        <dbReference type="EMBL" id="SEF46218.1"/>
    </source>
</evidence>